<organism evidence="1 2">
    <name type="scientific">Thermoanaerobaculum aquaticum</name>
    <dbReference type="NCBI Taxonomy" id="1312852"/>
    <lineage>
        <taxon>Bacteria</taxon>
        <taxon>Pseudomonadati</taxon>
        <taxon>Acidobacteriota</taxon>
        <taxon>Thermoanaerobaculia</taxon>
        <taxon>Thermoanaerobaculales</taxon>
        <taxon>Thermoanaerobaculaceae</taxon>
        <taxon>Thermoanaerobaculum</taxon>
    </lineage>
</organism>
<reference evidence="1 2" key="1">
    <citation type="submission" date="2014-04" db="EMBL/GenBank/DDBJ databases">
        <title>The Genome Sequence of Thermoanaerobaculum aquaticum MP-01, The First Cultivated Group 23 Acidobacterium.</title>
        <authorList>
            <person name="Stamps B.W."/>
            <person name="Losey N.A."/>
            <person name="Lawson P.A."/>
            <person name="Stevenson B.S."/>
        </authorList>
    </citation>
    <scope>NUCLEOTIDE SEQUENCE [LARGE SCALE GENOMIC DNA]</scope>
    <source>
        <strain evidence="1 2">MP-01</strain>
    </source>
</reference>
<dbReference type="EMBL" id="JMFG01000021">
    <property type="protein sequence ID" value="KDA53452.1"/>
    <property type="molecule type" value="Genomic_DNA"/>
</dbReference>
<name>A0A062XLP4_9BACT</name>
<evidence type="ECO:0000313" key="1">
    <source>
        <dbReference type="EMBL" id="KDA53452.1"/>
    </source>
</evidence>
<keyword evidence="2" id="KW-1185">Reference proteome</keyword>
<evidence type="ECO:0000313" key="2">
    <source>
        <dbReference type="Proteomes" id="UP000027284"/>
    </source>
</evidence>
<dbReference type="Proteomes" id="UP000027284">
    <property type="component" value="Unassembled WGS sequence"/>
</dbReference>
<proteinExistence type="predicted"/>
<accession>A0A062XLP4</accession>
<protein>
    <submittedName>
        <fullName evidence="1">Uncharacterized protein</fullName>
    </submittedName>
</protein>
<dbReference type="AlphaFoldDB" id="A0A062XLP4"/>
<comment type="caution">
    <text evidence="1">The sequence shown here is derived from an EMBL/GenBank/DDBJ whole genome shotgun (WGS) entry which is preliminary data.</text>
</comment>
<sequence length="75" mass="7740">MSRRTPLRWLMPLAAAAVVVVAVGLGVRSGEREKDVDAVLEEVNVTLAADPLAAVADGQVVQVVVPEITSGDSSS</sequence>
<gene>
    <name evidence="1" type="ORF">EG19_05655</name>
</gene>